<name>A0AAD5T710_9FUNG</name>
<evidence type="ECO:0000313" key="3">
    <source>
        <dbReference type="EMBL" id="KAJ3135193.1"/>
    </source>
</evidence>
<feature type="coiled-coil region" evidence="1">
    <location>
        <begin position="1939"/>
        <end position="2009"/>
    </location>
</feature>
<feature type="coiled-coil region" evidence="1">
    <location>
        <begin position="1793"/>
        <end position="1876"/>
    </location>
</feature>
<feature type="coiled-coil region" evidence="1">
    <location>
        <begin position="686"/>
        <end position="720"/>
    </location>
</feature>
<feature type="compositionally biased region" description="Low complexity" evidence="2">
    <location>
        <begin position="59"/>
        <end position="68"/>
    </location>
</feature>
<sequence length="2176" mass="242948">MWKVTGPAPEIQSTRSPGPGQIPMPSQKSRVSSNSPESPLRNPASNNNNSNDSFDDSDSININSNSQSEYDSVGKNGDMEYLLSSISTSETEKPTQQSLESNLILAAQIGQKLLEKNNILAQQLAVEQNAKAELAVQLQDLKILVAREQNFQLQPENGQIRDLQKNISNNYETDKFRIRMENLNHSQLQLEKILQMTNKEFSSTTGERHVLQLTVQEGEKALLSKQLSTELKNIKNISSKDSSIINELTQAIKLILQQEETTTFTHIQEQHTIETETLQAIIKNVESEKQEFLEIISRQQDTIKSIEEDIQNLEARLADKDRTALTRSLGAHSTTNNKEFQSLRSSLSNANMNSANANNDLLDGIFSFLQQGKAYSFMVEKEIGTADCQISQISNELESFASNFLEDKIFAKHNDEGKKSAFVSNFTRSQSSRFVSAESMWQSVKKLDHAADISSTHDPLLYTQVIKDENKRLTSDIETQRRLLSEKNTLVENLQGQLEKAKIELVEVRNTSLSAIVGNLEEQLHKEQETRNEIEQALGLARQDLLKATSKIAECECEILEKMDEVIQIRLKMAENNGLSKILSSSNHNEVSSVLKENAKLIQGNLSLGSQLSKLTTEFAQNMWAMRDTATERDKLKAKLMEMEIQYLSLKNKELKDRAETQTRDWATQTTSADNSDSSESHKDILEDMDLEIKTQQKLIDVLKTELEAAKQIIAESNTDTHTLRSKLSGMRQEYDAMHSSIDQFLSGTLDSIDDDNPSVYKVALFEARKMNVQLTEKLKEFEKTNAGQKETIFNIGSQLAQQSVKIGDIEWKLKQKEDEREAAVKRVKVMETEKDAIAEKLEEAEKEIRALHNSTSDESFCEKINNRVENLKIKKNEAAERIETAGKEIEGLNNDISLLNNKSKRAENLIAESAKLLEEKSYQNELSEAKVIELQAEIIKLTKIIESKQSGSRNSSINTEFRAVSVNAIPVIQIESPDNEAFILEGGIDCEGCSKLVNQLNSLMSRLEMEMSKTKTALQARFAAEQEKTSLSNQLIDAQKKLNMSADEIEFIKAQTELKLKSFNEMKKLINNDKDMSRSRISFNNGPMPQVPIIIASSKQSVDLSSTELLATHLSRATNIELQLEAAVREVESLKEMHRKVELKLSVAQDEVKELKANDRRNESLLSSQMQERSELAAKIAQQQKEIANHIIAKSSLEAELIVKNNPSVQERSRGLSMFRTSNANGNSNRKLSSPISAFRKSRAKSAQAPGAPVANDANIQPPVEARIIEERDRLAAELTERTTQISSLTKEVFELALQLSNVKQEVKDYAEKNCSLARAHSEEVKGLVMSHNELEECLQSQIQELTDQLMEPKSFQELSIERSIAIKSKSEDASPVSATSTVSIQPAKSDKSKIRQLRINLKESQVQVDTLRSKVEFLENEITTLQTKHKVENFVNGYVIDFAQTVLEQKRHGRNSVTATSNDGSDCKGVNADLSLQITELNAEIKRLKFSTMDDLQAKLADTKQKNASEVKALTEKIKDATKNQCHECKKLQETISALTIELEEFQTQYEKVQADLADAELQKMELEADLKVATAAANGENTAAEQPKPYSQISKSASTSCQKCNQLEAQVSSLKNELELYMKDVARSRAALSKPEAENNSNNNSSRLRADLFAVQNELAVEKEAMATLKSELAENAIKFFALQESHDQQESVIAEMKAEIAMANERTKDQIRDSVIKVTSLKTSVADLESIISQQESKIEQLHQEISNKFATTAANTMAAAAVTNHEESINQERIAQETKLEKIRAKAFKAKEEQIASLETELEGLRGANEALQSTASTATAQLDKAKHRIEELIKLSVVRTTKLKGKEEWAMELESEVSRLRTELHFLKAAAGGSAGGGKSAGDVSVSTVSTADKDVRNSGNTDGSSNVEAELSLAKSRIDELIRLSLVRANNLKGKEDRIINLEADLAAAQQDNEVVLAQEKTDAAHKIAALTTALKQREDEILDLRNTLVKLKETISQIKHDDSSKRHRDNDSVLAEKNGKIEILKTQTYELKDSVLLYEKEIGELRKQLQISRETAASAVADSSTAVTKVAKQEGELKRRQMPDNSNLKVDVAVVNASKLQASSSDTPTTAVDPNAILEKQELLQKVGQLTEISSVATINSNIVAIPQQLRNYLQRIYWMHIAITFIM</sequence>
<keyword evidence="4" id="KW-1185">Reference proteome</keyword>
<organism evidence="3 4">
    <name type="scientific">Physocladia obscura</name>
    <dbReference type="NCBI Taxonomy" id="109957"/>
    <lineage>
        <taxon>Eukaryota</taxon>
        <taxon>Fungi</taxon>
        <taxon>Fungi incertae sedis</taxon>
        <taxon>Chytridiomycota</taxon>
        <taxon>Chytridiomycota incertae sedis</taxon>
        <taxon>Chytridiomycetes</taxon>
        <taxon>Chytridiales</taxon>
        <taxon>Chytriomycetaceae</taxon>
        <taxon>Physocladia</taxon>
    </lineage>
</organism>
<comment type="caution">
    <text evidence="3">The sequence shown here is derived from an EMBL/GenBank/DDBJ whole genome shotgun (WGS) entry which is preliminary data.</text>
</comment>
<dbReference type="Proteomes" id="UP001211907">
    <property type="component" value="Unassembled WGS sequence"/>
</dbReference>
<dbReference type="EMBL" id="JADGJH010000172">
    <property type="protein sequence ID" value="KAJ3135193.1"/>
    <property type="molecule type" value="Genomic_DNA"/>
</dbReference>
<feature type="region of interest" description="Disordered" evidence="2">
    <location>
        <begin position="1"/>
        <end position="75"/>
    </location>
</feature>
<keyword evidence="1" id="KW-0175">Coiled coil</keyword>
<feature type="coiled-coil region" evidence="1">
    <location>
        <begin position="1118"/>
        <end position="1201"/>
    </location>
</feature>
<evidence type="ECO:0000256" key="2">
    <source>
        <dbReference type="SAM" id="MobiDB-lite"/>
    </source>
</evidence>
<evidence type="ECO:0000313" key="4">
    <source>
        <dbReference type="Proteomes" id="UP001211907"/>
    </source>
</evidence>
<feature type="coiled-coil region" evidence="1">
    <location>
        <begin position="626"/>
        <end position="658"/>
    </location>
</feature>
<gene>
    <name evidence="3" type="ORF">HK100_003008</name>
</gene>
<reference evidence="3" key="1">
    <citation type="submission" date="2020-05" db="EMBL/GenBank/DDBJ databases">
        <title>Phylogenomic resolution of chytrid fungi.</title>
        <authorList>
            <person name="Stajich J.E."/>
            <person name="Amses K."/>
            <person name="Simmons R."/>
            <person name="Seto K."/>
            <person name="Myers J."/>
            <person name="Bonds A."/>
            <person name="Quandt C.A."/>
            <person name="Barry K."/>
            <person name="Liu P."/>
            <person name="Grigoriev I."/>
            <person name="Longcore J.E."/>
            <person name="James T.Y."/>
        </authorList>
    </citation>
    <scope>NUCLEOTIDE SEQUENCE</scope>
    <source>
        <strain evidence="3">JEL0513</strain>
    </source>
</reference>
<feature type="compositionally biased region" description="Polar residues" evidence="2">
    <location>
        <begin position="664"/>
        <end position="678"/>
    </location>
</feature>
<feature type="coiled-coil region" evidence="1">
    <location>
        <begin position="765"/>
        <end position="920"/>
    </location>
</feature>
<protein>
    <submittedName>
        <fullName evidence="3">Uncharacterized protein</fullName>
    </submittedName>
</protein>
<feature type="coiled-coil region" evidence="1">
    <location>
        <begin position="1396"/>
        <end position="1430"/>
    </location>
</feature>
<evidence type="ECO:0000256" key="1">
    <source>
        <dbReference type="SAM" id="Coils"/>
    </source>
</evidence>
<feature type="coiled-coil region" evidence="1">
    <location>
        <begin position="484"/>
        <end position="537"/>
    </location>
</feature>
<proteinExistence type="predicted"/>
<feature type="compositionally biased region" description="Polar residues" evidence="2">
    <location>
        <begin position="24"/>
        <end position="37"/>
    </location>
</feature>
<dbReference type="PANTHER" id="PTHR45615:SF80">
    <property type="entry name" value="GRIP DOMAIN-CONTAINING PROTEIN"/>
    <property type="match status" value="1"/>
</dbReference>
<dbReference type="PANTHER" id="PTHR45615">
    <property type="entry name" value="MYOSIN HEAVY CHAIN, NON-MUSCLE"/>
    <property type="match status" value="1"/>
</dbReference>
<feature type="coiled-coil region" evidence="1">
    <location>
        <begin position="1473"/>
        <end position="1627"/>
    </location>
</feature>
<feature type="region of interest" description="Disordered" evidence="2">
    <location>
        <begin position="661"/>
        <end position="682"/>
    </location>
</feature>
<feature type="coiled-coil region" evidence="1">
    <location>
        <begin position="1690"/>
        <end position="1749"/>
    </location>
</feature>
<accession>A0AAD5T710</accession>
<feature type="coiled-coil region" evidence="1">
    <location>
        <begin position="282"/>
        <end position="323"/>
    </location>
</feature>